<keyword evidence="4" id="KW-1185">Reference proteome</keyword>
<gene>
    <name evidence="3" type="ORF">DA075_26380</name>
</gene>
<name>A0A2R4WUA3_9HYPH</name>
<evidence type="ECO:0000256" key="2">
    <source>
        <dbReference type="SAM" id="SignalP"/>
    </source>
</evidence>
<feature type="compositionally biased region" description="Polar residues" evidence="1">
    <location>
        <begin position="36"/>
        <end position="49"/>
    </location>
</feature>
<evidence type="ECO:0008006" key="5">
    <source>
        <dbReference type="Google" id="ProtNLM"/>
    </source>
</evidence>
<dbReference type="Proteomes" id="UP000244755">
    <property type="component" value="Chromosome 1"/>
</dbReference>
<protein>
    <recommendedName>
        <fullName evidence="5">PepSY domain-containing protein</fullName>
    </recommendedName>
</protein>
<dbReference type="RefSeq" id="WP_099956820.1">
    <property type="nucleotide sequence ID" value="NZ_CP028843.1"/>
</dbReference>
<feature type="region of interest" description="Disordered" evidence="1">
    <location>
        <begin position="21"/>
        <end position="70"/>
    </location>
</feature>
<feature type="chain" id="PRO_5015334076" description="PepSY domain-containing protein" evidence="2">
    <location>
        <begin position="22"/>
        <end position="130"/>
    </location>
</feature>
<dbReference type="KEGG" id="mee:DA075_26380"/>
<feature type="signal peptide" evidence="2">
    <location>
        <begin position="1"/>
        <end position="21"/>
    </location>
</feature>
<accession>A0A2R4WUA3</accession>
<keyword evidence="2" id="KW-0732">Signal</keyword>
<evidence type="ECO:0000313" key="4">
    <source>
        <dbReference type="Proteomes" id="UP000244755"/>
    </source>
</evidence>
<dbReference type="EMBL" id="CP028843">
    <property type="protein sequence ID" value="AWB25117.1"/>
    <property type="molecule type" value="Genomic_DNA"/>
</dbReference>
<reference evidence="3 4" key="1">
    <citation type="submission" date="2018-04" db="EMBL/GenBank/DDBJ databases">
        <title>Methylobacterium sp. PR1016A genome.</title>
        <authorList>
            <person name="Park W."/>
        </authorList>
    </citation>
    <scope>NUCLEOTIDE SEQUENCE [LARGE SCALE GENOMIC DNA]</scope>
    <source>
        <strain evidence="3 4">PR1016A</strain>
    </source>
</reference>
<evidence type="ECO:0000256" key="1">
    <source>
        <dbReference type="SAM" id="MobiDB-lite"/>
    </source>
</evidence>
<proteinExistence type="predicted"/>
<sequence length="130" mass="13699">MRKTLITLAALGALGTGMAQAQTTVTGDPARDAKPSTHSQGQEAVTRPNTDMMDKSNPGTTGTVSTNAKLEPGANSFTEAQARSRMEQAGFKDVKDLKKDDQGIWRGQAMQAGNTVMVGLDFKGNVSTAR</sequence>
<dbReference type="OrthoDB" id="7376531at2"/>
<feature type="compositionally biased region" description="Polar residues" evidence="1">
    <location>
        <begin position="57"/>
        <end position="68"/>
    </location>
</feature>
<dbReference type="AlphaFoldDB" id="A0A2R4WUA3"/>
<evidence type="ECO:0000313" key="3">
    <source>
        <dbReference type="EMBL" id="AWB25117.1"/>
    </source>
</evidence>
<organism evidence="3 4">
    <name type="scientific">Methylobacterium currus</name>
    <dbReference type="NCBI Taxonomy" id="2051553"/>
    <lineage>
        <taxon>Bacteria</taxon>
        <taxon>Pseudomonadati</taxon>
        <taxon>Pseudomonadota</taxon>
        <taxon>Alphaproteobacteria</taxon>
        <taxon>Hyphomicrobiales</taxon>
        <taxon>Methylobacteriaceae</taxon>
        <taxon>Methylobacterium</taxon>
    </lineage>
</organism>